<proteinExistence type="predicted"/>
<feature type="transmembrane region" description="Helical" evidence="1">
    <location>
        <begin position="220"/>
        <end position="238"/>
    </location>
</feature>
<evidence type="ECO:0000256" key="1">
    <source>
        <dbReference type="SAM" id="Phobius"/>
    </source>
</evidence>
<feature type="transmembrane region" description="Helical" evidence="1">
    <location>
        <begin position="178"/>
        <end position="208"/>
    </location>
</feature>
<feature type="transmembrane region" description="Helical" evidence="1">
    <location>
        <begin position="357"/>
        <end position="378"/>
    </location>
</feature>
<dbReference type="Proteomes" id="UP000612680">
    <property type="component" value="Chromosome"/>
</dbReference>
<feature type="transmembrane region" description="Helical" evidence="1">
    <location>
        <begin position="124"/>
        <end position="142"/>
    </location>
</feature>
<protein>
    <recommendedName>
        <fullName evidence="4">Dolichyl-phosphate-mannose-protein mannosyltransferase</fullName>
    </recommendedName>
</protein>
<evidence type="ECO:0000313" key="2">
    <source>
        <dbReference type="EMBL" id="QRR01139.1"/>
    </source>
</evidence>
<name>A0ABX7I5J1_9BACT</name>
<keyword evidence="1" id="KW-1133">Transmembrane helix</keyword>
<feature type="transmembrane region" description="Helical" evidence="1">
    <location>
        <begin position="100"/>
        <end position="118"/>
    </location>
</feature>
<dbReference type="EMBL" id="CP056775">
    <property type="protein sequence ID" value="QRR01139.1"/>
    <property type="molecule type" value="Genomic_DNA"/>
</dbReference>
<keyword evidence="1" id="KW-0472">Membrane</keyword>
<keyword evidence="1" id="KW-0812">Transmembrane</keyword>
<feature type="transmembrane region" description="Helical" evidence="1">
    <location>
        <begin position="271"/>
        <end position="290"/>
    </location>
</feature>
<keyword evidence="3" id="KW-1185">Reference proteome</keyword>
<dbReference type="RefSeq" id="WP_204663153.1">
    <property type="nucleotide sequence ID" value="NZ_CP056775.1"/>
</dbReference>
<sequence>MHHDRRSVFASVTVRAVVPAFLVVVAVRLYFIEVFAVPLPFWDQWDAEGDFLLRPWIQGTLRIQDLWQSHNEHRILPTRLLSLFTFMITGSWNNLTEARFNTLLAGLVPALIVGLLVRCRAVHGLRWLVVPVAVAQFALPFSFENFLVGFQSQFYFLLIFTVAGLALATLHPQKWWSVVGIIILSTLSILTMASGLLTPLAVAALYVVRMLHDRQISRRHISVAVMLMLLAVMGYGIIPNIPENQGYRAATSGEFLTALGVILSWPVTDHALVWILLWLPGMLAVPLLLWTRRMSAADMLMAGCLIWSLAQALAIAYGRGHWLSEVSSRYTELFSPGLIANAWFAVRLADHWESLPLRWVGLVFFVPYTIGHVVRYEADMKDMRKVHRYSLIQQRNVSRYFQTGDPGVLDQPQYEIPYPHADRLQHLLDDPTLRSILPAEQEAQ</sequence>
<evidence type="ECO:0008006" key="4">
    <source>
        <dbReference type="Google" id="ProtNLM"/>
    </source>
</evidence>
<feature type="transmembrane region" description="Helical" evidence="1">
    <location>
        <begin position="297"/>
        <end position="317"/>
    </location>
</feature>
<feature type="transmembrane region" description="Helical" evidence="1">
    <location>
        <begin position="75"/>
        <end position="93"/>
    </location>
</feature>
<feature type="transmembrane region" description="Helical" evidence="1">
    <location>
        <begin position="154"/>
        <end position="172"/>
    </location>
</feature>
<feature type="transmembrane region" description="Helical" evidence="1">
    <location>
        <begin position="12"/>
        <end position="32"/>
    </location>
</feature>
<evidence type="ECO:0000313" key="3">
    <source>
        <dbReference type="Proteomes" id="UP000612680"/>
    </source>
</evidence>
<gene>
    <name evidence="2" type="ORF">HWI92_09595</name>
</gene>
<organism evidence="2 3">
    <name type="scientific">Dyadobacter sandarakinus</name>
    <dbReference type="NCBI Taxonomy" id="2747268"/>
    <lineage>
        <taxon>Bacteria</taxon>
        <taxon>Pseudomonadati</taxon>
        <taxon>Bacteroidota</taxon>
        <taxon>Cytophagia</taxon>
        <taxon>Cytophagales</taxon>
        <taxon>Spirosomataceae</taxon>
        <taxon>Dyadobacter</taxon>
    </lineage>
</organism>
<accession>A0ABX7I5J1</accession>
<reference evidence="2 3" key="1">
    <citation type="submission" date="2020-06" db="EMBL/GenBank/DDBJ databases">
        <title>Dyadobacter sandarakinus sp. nov., isolated from the soil of the Arctic Yellow River Station.</title>
        <authorList>
            <person name="Zhang Y."/>
            <person name="Peng F."/>
        </authorList>
    </citation>
    <scope>NUCLEOTIDE SEQUENCE [LARGE SCALE GENOMIC DNA]</scope>
    <source>
        <strain evidence="2 3">Q3-56</strain>
    </source>
</reference>